<keyword evidence="3" id="KW-1185">Reference proteome</keyword>
<dbReference type="SUPFAM" id="SSF81296">
    <property type="entry name" value="E set domains"/>
    <property type="match status" value="1"/>
</dbReference>
<organism evidence="2 3">
    <name type="scientific">Potamilus streckersoni</name>
    <dbReference type="NCBI Taxonomy" id="2493646"/>
    <lineage>
        <taxon>Eukaryota</taxon>
        <taxon>Metazoa</taxon>
        <taxon>Spiralia</taxon>
        <taxon>Lophotrochozoa</taxon>
        <taxon>Mollusca</taxon>
        <taxon>Bivalvia</taxon>
        <taxon>Autobranchia</taxon>
        <taxon>Heteroconchia</taxon>
        <taxon>Palaeoheterodonta</taxon>
        <taxon>Unionida</taxon>
        <taxon>Unionoidea</taxon>
        <taxon>Unionidae</taxon>
        <taxon>Ambleminae</taxon>
        <taxon>Lampsilini</taxon>
        <taxon>Potamilus</taxon>
    </lineage>
</organism>
<dbReference type="Proteomes" id="UP001195483">
    <property type="component" value="Unassembled WGS sequence"/>
</dbReference>
<feature type="signal peptide" evidence="1">
    <location>
        <begin position="1"/>
        <end position="34"/>
    </location>
</feature>
<evidence type="ECO:0000313" key="3">
    <source>
        <dbReference type="Proteomes" id="UP001195483"/>
    </source>
</evidence>
<keyword evidence="1" id="KW-0732">Signal</keyword>
<dbReference type="PROSITE" id="PS51257">
    <property type="entry name" value="PROKAR_LIPOPROTEIN"/>
    <property type="match status" value="1"/>
</dbReference>
<feature type="chain" id="PRO_5042000564" evidence="1">
    <location>
        <begin position="35"/>
        <end position="77"/>
    </location>
</feature>
<evidence type="ECO:0000313" key="2">
    <source>
        <dbReference type="EMBL" id="KAK3580382.1"/>
    </source>
</evidence>
<dbReference type="EMBL" id="JAEAOA010000142">
    <property type="protein sequence ID" value="KAK3580382.1"/>
    <property type="molecule type" value="Genomic_DNA"/>
</dbReference>
<sequence length="77" mass="8372">MNDIVLKVSCEPAITPTMFCLICLLLSCFYLCAADPIKFKDCGSTGTLDDVDISPCPIQPCSFKHGENATVKIVFKP</sequence>
<dbReference type="AlphaFoldDB" id="A0AAE0VKN7"/>
<reference evidence="2" key="1">
    <citation type="journal article" date="2021" name="Genome Biol. Evol.">
        <title>A High-Quality Reference Genome for a Parasitic Bivalve with Doubly Uniparental Inheritance (Bivalvia: Unionida).</title>
        <authorList>
            <person name="Smith C.H."/>
        </authorList>
    </citation>
    <scope>NUCLEOTIDE SEQUENCE</scope>
    <source>
        <strain evidence="2">CHS0354</strain>
    </source>
</reference>
<proteinExistence type="predicted"/>
<evidence type="ECO:0000256" key="1">
    <source>
        <dbReference type="SAM" id="SignalP"/>
    </source>
</evidence>
<name>A0AAE0VKN7_9BIVA</name>
<reference evidence="2" key="2">
    <citation type="journal article" date="2021" name="Genome Biol. Evol.">
        <title>Developing a high-quality reference genome for a parasitic bivalve with doubly uniparental inheritance (Bivalvia: Unionida).</title>
        <authorList>
            <person name="Smith C.H."/>
        </authorList>
    </citation>
    <scope>NUCLEOTIDE SEQUENCE</scope>
    <source>
        <strain evidence="2">CHS0354</strain>
        <tissue evidence="2">Mantle</tissue>
    </source>
</reference>
<comment type="caution">
    <text evidence="2">The sequence shown here is derived from an EMBL/GenBank/DDBJ whole genome shotgun (WGS) entry which is preliminary data.</text>
</comment>
<dbReference type="Gene3D" id="2.60.40.770">
    <property type="match status" value="1"/>
</dbReference>
<feature type="non-terminal residue" evidence="2">
    <location>
        <position position="77"/>
    </location>
</feature>
<gene>
    <name evidence="2" type="ORF">CHS0354_001500</name>
</gene>
<reference evidence="2" key="3">
    <citation type="submission" date="2023-05" db="EMBL/GenBank/DDBJ databases">
        <authorList>
            <person name="Smith C.H."/>
        </authorList>
    </citation>
    <scope>NUCLEOTIDE SEQUENCE</scope>
    <source>
        <strain evidence="2">CHS0354</strain>
        <tissue evidence="2">Mantle</tissue>
    </source>
</reference>
<accession>A0AAE0VKN7</accession>
<dbReference type="InterPro" id="IPR014756">
    <property type="entry name" value="Ig_E-set"/>
</dbReference>
<protein>
    <submittedName>
        <fullName evidence="2">Uncharacterized protein</fullName>
    </submittedName>
</protein>